<protein>
    <submittedName>
        <fullName evidence="1">Uncharacterized protein</fullName>
    </submittedName>
</protein>
<gene>
    <name evidence="1" type="ORF">CUNI_LOCUS5448</name>
</gene>
<keyword evidence="2" id="KW-1185">Reference proteome</keyword>
<dbReference type="OrthoDB" id="5984008at2759"/>
<feature type="non-terminal residue" evidence="1">
    <location>
        <position position="141"/>
    </location>
</feature>
<dbReference type="EMBL" id="CAJHNH020000791">
    <property type="protein sequence ID" value="CAG5119890.1"/>
    <property type="molecule type" value="Genomic_DNA"/>
</dbReference>
<evidence type="ECO:0000313" key="1">
    <source>
        <dbReference type="EMBL" id="CAG5119890.1"/>
    </source>
</evidence>
<organism evidence="1 2">
    <name type="scientific">Candidula unifasciata</name>
    <dbReference type="NCBI Taxonomy" id="100452"/>
    <lineage>
        <taxon>Eukaryota</taxon>
        <taxon>Metazoa</taxon>
        <taxon>Spiralia</taxon>
        <taxon>Lophotrochozoa</taxon>
        <taxon>Mollusca</taxon>
        <taxon>Gastropoda</taxon>
        <taxon>Heterobranchia</taxon>
        <taxon>Euthyneura</taxon>
        <taxon>Panpulmonata</taxon>
        <taxon>Eupulmonata</taxon>
        <taxon>Stylommatophora</taxon>
        <taxon>Helicina</taxon>
        <taxon>Helicoidea</taxon>
        <taxon>Geomitridae</taxon>
        <taxon>Candidula</taxon>
    </lineage>
</organism>
<feature type="non-terminal residue" evidence="1">
    <location>
        <position position="1"/>
    </location>
</feature>
<dbReference type="InterPro" id="IPR028082">
    <property type="entry name" value="Peripla_BP_I"/>
</dbReference>
<reference evidence="1" key="1">
    <citation type="submission" date="2021-04" db="EMBL/GenBank/DDBJ databases">
        <authorList>
            <consortium name="Molecular Ecology Group"/>
        </authorList>
    </citation>
    <scope>NUCLEOTIDE SEQUENCE</scope>
</reference>
<dbReference type="Proteomes" id="UP000678393">
    <property type="component" value="Unassembled WGS sequence"/>
</dbReference>
<sequence length="141" mass="15605">TDAALAGDALRLVQQSLNSLLDPHNDRHGLIKTAQQSEFYSNVTGGVQCWTQPPVPWIHGPTVRDVLLKSMVSGITGPVILDQHGVRTGYKLDLMHLEYRTPLKKVGTWTLKDRVISTLPRTVISKSAQNLNRTRVATTIL</sequence>
<name>A0A8S3YXJ9_9EUPU</name>
<proteinExistence type="predicted"/>
<evidence type="ECO:0000313" key="2">
    <source>
        <dbReference type="Proteomes" id="UP000678393"/>
    </source>
</evidence>
<accession>A0A8S3YXJ9</accession>
<dbReference type="Gene3D" id="3.40.50.2300">
    <property type="match status" value="2"/>
</dbReference>
<dbReference type="AlphaFoldDB" id="A0A8S3YXJ9"/>
<dbReference type="SUPFAM" id="SSF53822">
    <property type="entry name" value="Periplasmic binding protein-like I"/>
    <property type="match status" value="1"/>
</dbReference>
<comment type="caution">
    <text evidence="1">The sequence shown here is derived from an EMBL/GenBank/DDBJ whole genome shotgun (WGS) entry which is preliminary data.</text>
</comment>